<sequence>MLSSGVPDRALTDSDTILCRIEDAAAALIADGTPNPANVRGRDNPGGGSLATILPVMRAYRVRLRERTRE</sequence>
<evidence type="ECO:0000313" key="1">
    <source>
        <dbReference type="EMBL" id="HAG0017990.1"/>
    </source>
</evidence>
<dbReference type="AlphaFoldDB" id="A0A756LAC4"/>
<dbReference type="EMBL" id="DAAWYJ010000055">
    <property type="protein sequence ID" value="HAG0017990.1"/>
    <property type="molecule type" value="Genomic_DNA"/>
</dbReference>
<accession>A0A756LAC4</accession>
<reference evidence="1" key="1">
    <citation type="journal article" date="2018" name="Genome Biol.">
        <title>SKESA: strategic k-mer extension for scrupulous assemblies.</title>
        <authorList>
            <person name="Souvorov A."/>
            <person name="Agarwala R."/>
            <person name="Lipman D.J."/>
        </authorList>
    </citation>
    <scope>NUCLEOTIDE SEQUENCE</scope>
    <source>
        <strain evidence="1">MA.CK_00/00002125</strain>
    </source>
</reference>
<proteinExistence type="predicted"/>
<comment type="caution">
    <text evidence="1">The sequence shown here is derived from an EMBL/GenBank/DDBJ whole genome shotgun (WGS) entry which is preliminary data.</text>
</comment>
<organism evidence="1">
    <name type="scientific">Salmonella enterica</name>
    <name type="common">Salmonella choleraesuis</name>
    <dbReference type="NCBI Taxonomy" id="28901"/>
    <lineage>
        <taxon>Bacteria</taxon>
        <taxon>Pseudomonadati</taxon>
        <taxon>Pseudomonadota</taxon>
        <taxon>Gammaproteobacteria</taxon>
        <taxon>Enterobacterales</taxon>
        <taxon>Enterobacteriaceae</taxon>
        <taxon>Salmonella</taxon>
    </lineage>
</organism>
<protein>
    <submittedName>
        <fullName evidence="1">Uncharacterized protein</fullName>
    </submittedName>
</protein>
<reference evidence="1" key="2">
    <citation type="submission" date="2020-02" db="EMBL/GenBank/DDBJ databases">
        <authorList>
            <consortium name="NCBI Pathogen Detection Project"/>
        </authorList>
    </citation>
    <scope>NUCLEOTIDE SEQUENCE</scope>
    <source>
        <strain evidence="1">MA.CK_00/00002125</strain>
    </source>
</reference>
<name>A0A756LAC4_SALER</name>
<gene>
    <name evidence="1" type="ORF">G8O67_005410</name>
</gene>